<organism evidence="2 3">
    <name type="scientific">Paenibacillus provencensis</name>
    <dbReference type="NCBI Taxonomy" id="441151"/>
    <lineage>
        <taxon>Bacteria</taxon>
        <taxon>Bacillati</taxon>
        <taxon>Bacillota</taxon>
        <taxon>Bacilli</taxon>
        <taxon>Bacillales</taxon>
        <taxon>Paenibacillaceae</taxon>
        <taxon>Paenibacillus</taxon>
    </lineage>
</organism>
<comment type="caution">
    <text evidence="2">The sequence shown here is derived from an EMBL/GenBank/DDBJ whole genome shotgun (WGS) entry which is preliminary data.</text>
</comment>
<feature type="region of interest" description="Disordered" evidence="1">
    <location>
        <begin position="406"/>
        <end position="428"/>
    </location>
</feature>
<sequence length="428" mass="49783">MIRLKPLISETIKCPRCQSSLPGTILWQGIHVCLESKCEHCESLITVDLPVGHATYFPFTVSIPDNGIYGEPKAVNWLGRPLLDSLNNPNDDPAITLKVGSRQLHDKVIIVNCIDYLYGHALLKLLNVQREYEQNQGYSIIVIVQKALRWLVPEEYVSEVWEVNLPFKNARSYYPQLNEQINAELNRCKEVYLSHAYSHPSSFDISKFTQINKFDSSNVQNKRITFIWREDRFWIKFYNLSRLVQKYPKLKKFTSPLVTYQKMKVIHLFKQLKKQFPQYEYTIAGLGENGSFPEWIDDMRVNSFDIESERLTCKVYSESEVVIGVHGSNMLLPSAHAGMSVVLMPQDRWGNYAQDILFQQSDSRISAYNYRFLPIELSMRTMLKIIAKQIQGKSHYYLQMLEDKNEDNNEDNKKNQLKMSNSTLQKQA</sequence>
<feature type="compositionally biased region" description="Polar residues" evidence="1">
    <location>
        <begin position="417"/>
        <end position="428"/>
    </location>
</feature>
<protein>
    <submittedName>
        <fullName evidence="2">Uncharacterized protein</fullName>
    </submittedName>
</protein>
<keyword evidence="3" id="KW-1185">Reference proteome</keyword>
<dbReference type="EMBL" id="JBHTKX010000001">
    <property type="protein sequence ID" value="MFD1129252.1"/>
    <property type="molecule type" value="Genomic_DNA"/>
</dbReference>
<reference evidence="3" key="1">
    <citation type="journal article" date="2019" name="Int. J. Syst. Evol. Microbiol.">
        <title>The Global Catalogue of Microorganisms (GCM) 10K type strain sequencing project: providing services to taxonomists for standard genome sequencing and annotation.</title>
        <authorList>
            <consortium name="The Broad Institute Genomics Platform"/>
            <consortium name="The Broad Institute Genome Sequencing Center for Infectious Disease"/>
            <person name="Wu L."/>
            <person name="Ma J."/>
        </authorList>
    </citation>
    <scope>NUCLEOTIDE SEQUENCE [LARGE SCALE GENOMIC DNA]</scope>
    <source>
        <strain evidence="3">CCUG 53519</strain>
    </source>
</reference>
<dbReference type="RefSeq" id="WP_251582182.1">
    <property type="nucleotide sequence ID" value="NZ_JBHTKX010000001.1"/>
</dbReference>
<dbReference type="Proteomes" id="UP001597169">
    <property type="component" value="Unassembled WGS sequence"/>
</dbReference>
<accession>A0ABW3PVN0</accession>
<name>A0ABW3PVN0_9BACL</name>
<evidence type="ECO:0000256" key="1">
    <source>
        <dbReference type="SAM" id="MobiDB-lite"/>
    </source>
</evidence>
<proteinExistence type="predicted"/>
<evidence type="ECO:0000313" key="3">
    <source>
        <dbReference type="Proteomes" id="UP001597169"/>
    </source>
</evidence>
<gene>
    <name evidence="2" type="ORF">ACFQ3J_13840</name>
</gene>
<evidence type="ECO:0000313" key="2">
    <source>
        <dbReference type="EMBL" id="MFD1129252.1"/>
    </source>
</evidence>